<dbReference type="InterPro" id="IPR009351">
    <property type="entry name" value="AlkZ-like"/>
</dbReference>
<name>V4RUF1_9HYPH</name>
<protein>
    <submittedName>
        <fullName evidence="1">Putative cytoplasmic protein</fullName>
    </submittedName>
</protein>
<gene>
    <name evidence="1" type="ORF">N177_0489</name>
</gene>
<dbReference type="PATRIC" id="fig|631454.5.peg.479"/>
<reference evidence="1 2" key="1">
    <citation type="journal article" date="2014" name="Genome Announc.">
        <title>Draft Genome Sequence of Lutibaculum baratangense Strain AMV1T, Isolated from a Mud Volcano in Andamans, India.</title>
        <authorList>
            <person name="Singh A."/>
            <person name="Sreenivas A."/>
            <person name="Sathyanarayana Reddy G."/>
            <person name="Pinnaka A.K."/>
            <person name="Shivaji S."/>
        </authorList>
    </citation>
    <scope>NUCLEOTIDE SEQUENCE [LARGE SCALE GENOMIC DNA]</scope>
    <source>
        <strain evidence="1 2">AMV1</strain>
    </source>
</reference>
<dbReference type="AlphaFoldDB" id="V4RUF1"/>
<accession>V4RUF1</accession>
<dbReference type="Pfam" id="PF06224">
    <property type="entry name" value="AlkZ-like"/>
    <property type="match status" value="1"/>
</dbReference>
<dbReference type="STRING" id="631454.N177_0489"/>
<dbReference type="EMBL" id="AWXZ01000013">
    <property type="protein sequence ID" value="ESR26705.1"/>
    <property type="molecule type" value="Genomic_DNA"/>
</dbReference>
<dbReference type="eggNOG" id="COG3214">
    <property type="taxonomic scope" value="Bacteria"/>
</dbReference>
<dbReference type="PANTHER" id="PTHR30528">
    <property type="entry name" value="CYTOPLASMIC PROTEIN"/>
    <property type="match status" value="1"/>
</dbReference>
<comment type="caution">
    <text evidence="1">The sequence shown here is derived from an EMBL/GenBank/DDBJ whole genome shotgun (WGS) entry which is preliminary data.</text>
</comment>
<evidence type="ECO:0000313" key="2">
    <source>
        <dbReference type="Proteomes" id="UP000017819"/>
    </source>
</evidence>
<dbReference type="Proteomes" id="UP000017819">
    <property type="component" value="Unassembled WGS sequence"/>
</dbReference>
<keyword evidence="2" id="KW-1185">Reference proteome</keyword>
<dbReference type="PANTHER" id="PTHR30528:SF0">
    <property type="entry name" value="CYTOPLASMIC PROTEIN"/>
    <property type="match status" value="1"/>
</dbReference>
<organism evidence="1 2">
    <name type="scientific">Lutibaculum baratangense AMV1</name>
    <dbReference type="NCBI Taxonomy" id="631454"/>
    <lineage>
        <taxon>Bacteria</taxon>
        <taxon>Pseudomonadati</taxon>
        <taxon>Pseudomonadota</taxon>
        <taxon>Alphaproteobacteria</taxon>
        <taxon>Hyphomicrobiales</taxon>
        <taxon>Tepidamorphaceae</taxon>
        <taxon>Lutibaculum</taxon>
    </lineage>
</organism>
<proteinExistence type="predicted"/>
<sequence length="409" mass="45916">MPDPMTPAPERLSPRKARRIALAAQGFADRLPPGEPTARHLVRVLDRVGLVQIDSVNVLSRSHYLPFFSRLGPYDRAILDRLTHGRRRRLFEYWGHEASFIPLEQQPNLRWRMARAARGEGIYGGLAGFAADRPDYVSAVLKEIRERGPLTASELSEGGKASGAWWGWSDGKRALEFLFWAGEITVADRRNFERVYDVPERVLPPQIVGAPTPDDAAAQRALLATAIRAMGVATFSDLRDYFRLPLADAKARVREMVEEGSLVPAEVQGWKQEAYLDPAARAPRLKDRAALLSPFDSLVWERPRAERLFGFRYRLEIYTPSEKRLYGYYVLPFLLDERIVARICLKADRQAGVLRGNATHLEEGADAGETAERLAGELLRMADWLGLGEVVVEPSGDLAEPLRQSLARP</sequence>
<evidence type="ECO:0000313" key="1">
    <source>
        <dbReference type="EMBL" id="ESR26705.1"/>
    </source>
</evidence>